<evidence type="ECO:0000313" key="3">
    <source>
        <dbReference type="Proteomes" id="UP000625976"/>
    </source>
</evidence>
<reference evidence="2" key="1">
    <citation type="journal article" date="2014" name="Int. J. Syst. Evol. Microbiol.">
        <title>Complete genome sequence of Corynebacterium casei LMG S-19264T (=DSM 44701T), isolated from a smear-ripened cheese.</title>
        <authorList>
            <consortium name="US DOE Joint Genome Institute (JGI-PGF)"/>
            <person name="Walter F."/>
            <person name="Albersmeier A."/>
            <person name="Kalinowski J."/>
            <person name="Ruckert C."/>
        </authorList>
    </citation>
    <scope>NUCLEOTIDE SEQUENCE</scope>
    <source>
        <strain evidence="2">CGMCC 1.12751</strain>
    </source>
</reference>
<dbReference type="Pfam" id="PF10988">
    <property type="entry name" value="DUF2807"/>
    <property type="match status" value="1"/>
</dbReference>
<evidence type="ECO:0000259" key="1">
    <source>
        <dbReference type="Pfam" id="PF10988"/>
    </source>
</evidence>
<protein>
    <recommendedName>
        <fullName evidence="1">Putative auto-transporter adhesin head GIN domain-containing protein</fullName>
    </recommendedName>
</protein>
<comment type="caution">
    <text evidence="2">The sequence shown here is derived from an EMBL/GenBank/DDBJ whole genome shotgun (WGS) entry which is preliminary data.</text>
</comment>
<dbReference type="Gene3D" id="2.160.20.120">
    <property type="match status" value="1"/>
</dbReference>
<accession>A0A917GAW9</accession>
<gene>
    <name evidence="2" type="ORF">GCM10010976_03220</name>
</gene>
<name>A0A917GAW9_9FLAO</name>
<sequence length="247" mass="27747">MKNLKYYILLGFISIIQLGYSQTKKTVDAFDSAEISPHIQVTFIEGTEESVTIEESKVSEDKINIKVKGKTLQVYLEDAKNVTKTETVNRDGKDMKAPIYKGKILTITVTYKNLKELIIKGEESTLFKSPIKVESFDLKIYGESKIIFNEVDFNEFDLDTYGESSLEIKKGSINNQKIRAYGEGEINLFAVENRTTKITAYGESKFKINASNNIKITAYGEAELQYKGNASLEKGITIGDVDISKVD</sequence>
<feature type="domain" description="Putative auto-transporter adhesin head GIN" evidence="1">
    <location>
        <begin position="30"/>
        <end position="230"/>
    </location>
</feature>
<dbReference type="Proteomes" id="UP000625976">
    <property type="component" value="Unassembled WGS sequence"/>
</dbReference>
<proteinExistence type="predicted"/>
<dbReference type="RefSeq" id="WP_188461200.1">
    <property type="nucleotide sequence ID" value="NZ_BMFQ01000001.1"/>
</dbReference>
<keyword evidence="3" id="KW-1185">Reference proteome</keyword>
<organism evidence="2 3">
    <name type="scientific">Bizionia arctica</name>
    <dbReference type="NCBI Taxonomy" id="1495645"/>
    <lineage>
        <taxon>Bacteria</taxon>
        <taxon>Pseudomonadati</taxon>
        <taxon>Bacteroidota</taxon>
        <taxon>Flavobacteriia</taxon>
        <taxon>Flavobacteriales</taxon>
        <taxon>Flavobacteriaceae</taxon>
        <taxon>Bizionia</taxon>
    </lineage>
</organism>
<dbReference type="EMBL" id="BMFQ01000001">
    <property type="protein sequence ID" value="GGG34893.1"/>
    <property type="molecule type" value="Genomic_DNA"/>
</dbReference>
<reference evidence="2" key="2">
    <citation type="submission" date="2020-09" db="EMBL/GenBank/DDBJ databases">
        <authorList>
            <person name="Sun Q."/>
            <person name="Zhou Y."/>
        </authorList>
    </citation>
    <scope>NUCLEOTIDE SEQUENCE</scope>
    <source>
        <strain evidence="2">CGMCC 1.12751</strain>
    </source>
</reference>
<dbReference type="InterPro" id="IPR021255">
    <property type="entry name" value="DUF2807"/>
</dbReference>
<evidence type="ECO:0000313" key="2">
    <source>
        <dbReference type="EMBL" id="GGG34893.1"/>
    </source>
</evidence>
<dbReference type="AlphaFoldDB" id="A0A917GAW9"/>